<name>A0A0A1TXQ6_ENTIV</name>
<dbReference type="GeneID" id="14885121"/>
<evidence type="ECO:0000313" key="1">
    <source>
        <dbReference type="EMBL" id="ELP86167.1"/>
    </source>
</evidence>
<accession>A0A0A1TXQ6</accession>
<proteinExistence type="predicted"/>
<feature type="non-terminal residue" evidence="1">
    <location>
        <position position="114"/>
    </location>
</feature>
<dbReference type="RefSeq" id="XP_004185513.1">
    <property type="nucleotide sequence ID" value="XM_004185465.1"/>
</dbReference>
<gene>
    <name evidence="1" type="ORF">EIN_328440</name>
</gene>
<reference evidence="1 2" key="1">
    <citation type="submission" date="2012-10" db="EMBL/GenBank/DDBJ databases">
        <authorList>
            <person name="Zafar N."/>
            <person name="Inman J."/>
            <person name="Hall N."/>
            <person name="Lorenzi H."/>
            <person name="Caler E."/>
        </authorList>
    </citation>
    <scope>NUCLEOTIDE SEQUENCE [LARGE SCALE GENOMIC DNA]</scope>
    <source>
        <strain evidence="1 2">IP1</strain>
    </source>
</reference>
<keyword evidence="2" id="KW-1185">Reference proteome</keyword>
<feature type="non-terminal residue" evidence="1">
    <location>
        <position position="1"/>
    </location>
</feature>
<evidence type="ECO:0000313" key="2">
    <source>
        <dbReference type="Proteomes" id="UP000014680"/>
    </source>
</evidence>
<organism evidence="1 2">
    <name type="scientific">Entamoeba invadens IP1</name>
    <dbReference type="NCBI Taxonomy" id="370355"/>
    <lineage>
        <taxon>Eukaryota</taxon>
        <taxon>Amoebozoa</taxon>
        <taxon>Evosea</taxon>
        <taxon>Archamoebae</taxon>
        <taxon>Mastigamoebida</taxon>
        <taxon>Entamoebidae</taxon>
        <taxon>Entamoeba</taxon>
    </lineage>
</organism>
<dbReference type="AlphaFoldDB" id="A0A0A1TXQ6"/>
<dbReference type="Proteomes" id="UP000014680">
    <property type="component" value="Unassembled WGS sequence"/>
</dbReference>
<dbReference type="KEGG" id="eiv:EIN_328440"/>
<dbReference type="VEuPathDB" id="AmoebaDB:EIN_328440"/>
<dbReference type="EMBL" id="KB207015">
    <property type="protein sequence ID" value="ELP86167.1"/>
    <property type="molecule type" value="Genomic_DNA"/>
</dbReference>
<sequence>MLKQIQRCSPAEARMVVCETTLYKHTHTDHCNMFGLVLICCLTAFSKQTETEKYTTIECKGSLLNITTNTRRNYIDCTNYVMSTTKTNTTINCNGTLFNVTKVDRPRFVNCTDY</sequence>
<protein>
    <submittedName>
        <fullName evidence="1">Uncharacterized protein</fullName>
    </submittedName>
</protein>